<evidence type="ECO:0000313" key="1">
    <source>
        <dbReference type="EMBL" id="NHZ63178.1"/>
    </source>
</evidence>
<name>A0ABX0MRP5_9BURK</name>
<evidence type="ECO:0000313" key="2">
    <source>
        <dbReference type="Proteomes" id="UP000610594"/>
    </source>
</evidence>
<reference evidence="1 2" key="1">
    <citation type="submission" date="2019-10" db="EMBL/GenBank/DDBJ databases">
        <title>Taxonomy of Antarctic Massilia spp.: description of Massilia rubra sp. nov., Massilia aquatica sp. nov., Massilia mucilaginosa sp. nov., Massilia frigida sp. nov. isolated from streams, lakes and regoliths.</title>
        <authorList>
            <person name="Holochova P."/>
            <person name="Sedlacek I."/>
            <person name="Kralova S."/>
            <person name="Maslanova I."/>
            <person name="Busse H.-J."/>
            <person name="Stankova E."/>
            <person name="Vrbovska V."/>
            <person name="Kovarovic V."/>
            <person name="Bartak M."/>
            <person name="Svec P."/>
            <person name="Pantucek R."/>
        </authorList>
    </citation>
    <scope>NUCLEOTIDE SEQUENCE [LARGE SCALE GENOMIC DNA]</scope>
    <source>
        <strain evidence="1 2">CCM 8694</strain>
    </source>
</reference>
<proteinExistence type="predicted"/>
<dbReference type="EMBL" id="WHJF01000028">
    <property type="protein sequence ID" value="NHZ63178.1"/>
    <property type="molecule type" value="Genomic_DNA"/>
</dbReference>
<dbReference type="InterPro" id="IPR021953">
    <property type="entry name" value="DUF3570"/>
</dbReference>
<sequence>MNDPMTTPLHSAPTPAMGHAILAAALMLPGLVHAETPPEHASISVKLLSYEESQSGMDRIRVRAPSISLVAPVAGVWSVAGSLTADDVSGASPRYHTAVSGASRMSDDRKAGDVAVTRYFSRGSVSVGAACSTEHDYDSRALSLTGTLSSEDKNTTFSLGLGGSDDAINPVNFIVRDESRQSVNLLAGVTQVLGPNDLAQLSVTHSRGHGYFSDPYKAFDNRPRQRNQSTVMGRWNHHVAALGGTSRLSYRYYTDSYGIRAHTFGGEYVQPLGQGWIITPSARLYSQRAARFYFDPVYDGVLGEPFRPGYESKPDALSSADQRLSGFGAVTLGIKVAKQLSRDWIVDVKLEAYQQRGSWRLFDKGSPGLDPLRTHSIQLGLTRQW</sequence>
<dbReference type="Pfam" id="PF12094">
    <property type="entry name" value="DUF3570"/>
    <property type="match status" value="2"/>
</dbReference>
<keyword evidence="2" id="KW-1185">Reference proteome</keyword>
<protein>
    <submittedName>
        <fullName evidence="1">DUF3570 domain-containing protein</fullName>
    </submittedName>
</protein>
<comment type="caution">
    <text evidence="1">The sequence shown here is derived from an EMBL/GenBank/DDBJ whole genome shotgun (WGS) entry which is preliminary data.</text>
</comment>
<organism evidence="1 2">
    <name type="scientific">Massilia genomosp. 1</name>
    <dbReference type="NCBI Taxonomy" id="2609280"/>
    <lineage>
        <taxon>Bacteria</taxon>
        <taxon>Pseudomonadati</taxon>
        <taxon>Pseudomonadota</taxon>
        <taxon>Betaproteobacteria</taxon>
        <taxon>Burkholderiales</taxon>
        <taxon>Oxalobacteraceae</taxon>
        <taxon>Telluria group</taxon>
        <taxon>Massilia</taxon>
    </lineage>
</organism>
<gene>
    <name evidence="1" type="ORF">F1735_12830</name>
</gene>
<dbReference type="Proteomes" id="UP000610594">
    <property type="component" value="Unassembled WGS sequence"/>
</dbReference>
<accession>A0ABX0MRP5</accession>